<dbReference type="Proteomes" id="UP001281761">
    <property type="component" value="Unassembled WGS sequence"/>
</dbReference>
<comment type="caution">
    <text evidence="1">The sequence shown here is derived from an EMBL/GenBank/DDBJ whole genome shotgun (WGS) entry which is preliminary data.</text>
</comment>
<sequence>MLGDNSPSSPQPDNANAQQKNYLETILRQTAGDCRTLRPMMLKDLHVLVTESDWALSTIHDVEYIKPLEEYCEKAQPCDVPLALPKLLTLIGKSSECECLRICESSFPSFFLEWIISLPDEAMIKNSVKAHLPHLKDLSQLCFTPHPEVSKLTLKALCTRSRSDSEIRAFLKSDGVSSVLTNGSSEVVPFAKQLCGRMVEHISQMKSLSEESSPSDQTISPLSATLPDKSPLFSGNAMLAVLCEELSLIDSLFGFKANTTQFIPLNSDVVTLLKSIIIVCLDQLDQQKTASNCPRSDRTVLLVTILDSSWNCVLNHLYRSLPSDHRDDKSAFSDDPSLCFLLERTYNRPSPTHSSRLGMIIHLAIYLPNLIPLMLKENLIQRVIDTSKLTTVPTTHRTFHLDLIQSVATLIGTPNRFSFPETERKPLQQLQFERALKPAKQYLKFILQRDEFFSKDDSRPYNVPTIVSELLKATLLLERELFENGMIVETGREEWEVGWLVEMTRENSLGWRLEWIRRYDVKIEKNEKSRWKKRVKRLRVAGHEDAMEGWLTRRDNQIPLEVEEYVESVSEASGMNNTQ</sequence>
<evidence type="ECO:0000313" key="2">
    <source>
        <dbReference type="Proteomes" id="UP001281761"/>
    </source>
</evidence>
<accession>A0ABQ9YH29</accession>
<gene>
    <name evidence="1" type="ORF">BLNAU_2093</name>
</gene>
<evidence type="ECO:0000313" key="1">
    <source>
        <dbReference type="EMBL" id="KAK2963070.1"/>
    </source>
</evidence>
<reference evidence="1 2" key="1">
    <citation type="journal article" date="2022" name="bioRxiv">
        <title>Genomics of Preaxostyla Flagellates Illuminates Evolutionary Transitions and the Path Towards Mitochondrial Loss.</title>
        <authorList>
            <person name="Novak L.V.F."/>
            <person name="Treitli S.C."/>
            <person name="Pyrih J."/>
            <person name="Halakuc P."/>
            <person name="Pipaliya S.V."/>
            <person name="Vacek V."/>
            <person name="Brzon O."/>
            <person name="Soukal P."/>
            <person name="Eme L."/>
            <person name="Dacks J.B."/>
            <person name="Karnkowska A."/>
            <person name="Elias M."/>
            <person name="Hampl V."/>
        </authorList>
    </citation>
    <scope>NUCLEOTIDE SEQUENCE [LARGE SCALE GENOMIC DNA]</scope>
    <source>
        <strain evidence="1">NAU3</strain>
        <tissue evidence="1">Gut</tissue>
    </source>
</reference>
<dbReference type="EMBL" id="JARBJD010000008">
    <property type="protein sequence ID" value="KAK2963070.1"/>
    <property type="molecule type" value="Genomic_DNA"/>
</dbReference>
<keyword evidence="2" id="KW-1185">Reference proteome</keyword>
<proteinExistence type="predicted"/>
<protein>
    <submittedName>
        <fullName evidence="1">Uncharacterized protein</fullName>
    </submittedName>
</protein>
<name>A0ABQ9YH29_9EUKA</name>
<organism evidence="1 2">
    <name type="scientific">Blattamonas nauphoetae</name>
    <dbReference type="NCBI Taxonomy" id="2049346"/>
    <lineage>
        <taxon>Eukaryota</taxon>
        <taxon>Metamonada</taxon>
        <taxon>Preaxostyla</taxon>
        <taxon>Oxymonadida</taxon>
        <taxon>Blattamonas</taxon>
    </lineage>
</organism>